<dbReference type="SMART" id="SM00248">
    <property type="entry name" value="ANK"/>
    <property type="match status" value="5"/>
</dbReference>
<dbReference type="Proteomes" id="UP000248423">
    <property type="component" value="Unassembled WGS sequence"/>
</dbReference>
<dbReference type="AlphaFoldDB" id="A0A319DZS5"/>
<organism evidence="5 6">
    <name type="scientific">Aspergillus sclerotiicarbonarius (strain CBS 121057 / IBT 28362)</name>
    <dbReference type="NCBI Taxonomy" id="1448318"/>
    <lineage>
        <taxon>Eukaryota</taxon>
        <taxon>Fungi</taxon>
        <taxon>Dikarya</taxon>
        <taxon>Ascomycota</taxon>
        <taxon>Pezizomycotina</taxon>
        <taxon>Eurotiomycetes</taxon>
        <taxon>Eurotiomycetidae</taxon>
        <taxon>Eurotiales</taxon>
        <taxon>Aspergillaceae</taxon>
        <taxon>Aspergillus</taxon>
        <taxon>Aspergillus subgen. Circumdati</taxon>
    </lineage>
</organism>
<dbReference type="PANTHER" id="PTHR24126">
    <property type="entry name" value="ANKYRIN REPEAT, PH AND SEC7 DOMAIN CONTAINING PROTEIN SECG-RELATED"/>
    <property type="match status" value="1"/>
</dbReference>
<evidence type="ECO:0000313" key="6">
    <source>
        <dbReference type="Proteomes" id="UP000248423"/>
    </source>
</evidence>
<feature type="repeat" description="ANK" evidence="3">
    <location>
        <begin position="236"/>
        <end position="268"/>
    </location>
</feature>
<dbReference type="PROSITE" id="PS50088">
    <property type="entry name" value="ANK_REPEAT"/>
    <property type="match status" value="1"/>
</dbReference>
<dbReference type="SUPFAM" id="SSF48403">
    <property type="entry name" value="Ankyrin repeat"/>
    <property type="match status" value="1"/>
</dbReference>
<keyword evidence="1" id="KW-0677">Repeat</keyword>
<dbReference type="Gene3D" id="1.25.40.20">
    <property type="entry name" value="Ankyrin repeat-containing domain"/>
    <property type="match status" value="2"/>
</dbReference>
<dbReference type="PROSITE" id="PS50297">
    <property type="entry name" value="ANK_REP_REGION"/>
    <property type="match status" value="1"/>
</dbReference>
<evidence type="ECO:0000256" key="4">
    <source>
        <dbReference type="SAM" id="MobiDB-lite"/>
    </source>
</evidence>
<keyword evidence="6" id="KW-1185">Reference proteome</keyword>
<proteinExistence type="predicted"/>
<dbReference type="Pfam" id="PF13637">
    <property type="entry name" value="Ank_4"/>
    <property type="match status" value="1"/>
</dbReference>
<dbReference type="EMBL" id="KZ826410">
    <property type="protein sequence ID" value="PYI01615.1"/>
    <property type="molecule type" value="Genomic_DNA"/>
</dbReference>
<feature type="region of interest" description="Disordered" evidence="4">
    <location>
        <begin position="402"/>
        <end position="422"/>
    </location>
</feature>
<name>A0A319DZS5_ASPSB</name>
<dbReference type="STRING" id="1448318.A0A319DZS5"/>
<gene>
    <name evidence="5" type="ORF">BO78DRAFT_245120</name>
</gene>
<accession>A0A319DZS5</accession>
<dbReference type="InterPro" id="IPR036770">
    <property type="entry name" value="Ankyrin_rpt-contain_sf"/>
</dbReference>
<evidence type="ECO:0000256" key="1">
    <source>
        <dbReference type="ARBA" id="ARBA00022737"/>
    </source>
</evidence>
<evidence type="ECO:0000256" key="3">
    <source>
        <dbReference type="PROSITE-ProRule" id="PRU00023"/>
    </source>
</evidence>
<reference evidence="5 6" key="1">
    <citation type="submission" date="2018-02" db="EMBL/GenBank/DDBJ databases">
        <title>The genomes of Aspergillus section Nigri reveals drivers in fungal speciation.</title>
        <authorList>
            <consortium name="DOE Joint Genome Institute"/>
            <person name="Vesth T.C."/>
            <person name="Nybo J."/>
            <person name="Theobald S."/>
            <person name="Brandl J."/>
            <person name="Frisvad J.C."/>
            <person name="Nielsen K.F."/>
            <person name="Lyhne E.K."/>
            <person name="Kogle M.E."/>
            <person name="Kuo A."/>
            <person name="Riley R."/>
            <person name="Clum A."/>
            <person name="Nolan M."/>
            <person name="Lipzen A."/>
            <person name="Salamov A."/>
            <person name="Henrissat B."/>
            <person name="Wiebenga A."/>
            <person name="De vries R.P."/>
            <person name="Grigoriev I.V."/>
            <person name="Mortensen U.H."/>
            <person name="Andersen M.R."/>
            <person name="Baker S.E."/>
        </authorList>
    </citation>
    <scope>NUCLEOTIDE SEQUENCE [LARGE SCALE GENOMIC DNA]</scope>
    <source>
        <strain evidence="5 6">CBS 121057</strain>
    </source>
</reference>
<evidence type="ECO:0000256" key="2">
    <source>
        <dbReference type="ARBA" id="ARBA00023043"/>
    </source>
</evidence>
<dbReference type="PANTHER" id="PTHR24126:SF14">
    <property type="entry name" value="ANK_REP_REGION DOMAIN-CONTAINING PROTEIN"/>
    <property type="match status" value="1"/>
</dbReference>
<dbReference type="InterPro" id="IPR002110">
    <property type="entry name" value="Ankyrin_rpt"/>
</dbReference>
<dbReference type="Pfam" id="PF00023">
    <property type="entry name" value="Ank"/>
    <property type="match status" value="1"/>
</dbReference>
<sequence length="422" mass="46950">MSLSRLPRELVLIIAEFLDSQHAINALARTSRAFFAQLNLFLYRYHVAHHVPSPALTWAARHNKSDALKKLLSAGADLYFPSLWGGRSLRDRGSKTGPSHRHPIFIAAAEGHAEFIEALLEVGMSDRLTPADYNAILIRAVSRNRASVVRMLLARGINPWSPGGAMREAVRRGYTVIVRVLLLDAEQRKYQPPFLDYPEIGEALVEVLDNPKPGQGDTVSMLLAAGVDGNFRGRDKRTSPLCIAAGRRHVQICRLLLESGANPNFANSDKEGPLARTVGQWLGSPSQGQKYPSQEVMDNMMEVVRLLFEYGADPARAGGGWALHRALHIRHYEMARFLIDKGARIRIPALRASDQAALDRAVTEYDYTTVMSRTPLGWSAVSLGPRRRSHANPWQGMMMTGPLDDVPPWRRGDNNTINERDT</sequence>
<keyword evidence="2 3" id="KW-0040">ANK repeat</keyword>
<dbReference type="Pfam" id="PF12796">
    <property type="entry name" value="Ank_2"/>
    <property type="match status" value="1"/>
</dbReference>
<feature type="compositionally biased region" description="Basic and acidic residues" evidence="4">
    <location>
        <begin position="407"/>
        <end position="422"/>
    </location>
</feature>
<dbReference type="OrthoDB" id="366390at2759"/>
<protein>
    <submittedName>
        <fullName evidence="5">Ankyrin</fullName>
    </submittedName>
</protein>
<evidence type="ECO:0000313" key="5">
    <source>
        <dbReference type="EMBL" id="PYI01615.1"/>
    </source>
</evidence>
<dbReference type="VEuPathDB" id="FungiDB:BO78DRAFT_245120"/>